<accession>A0A8S5T3L0</accession>
<protein>
    <submittedName>
        <fullName evidence="1">Uncharacterized protein</fullName>
    </submittedName>
</protein>
<dbReference type="EMBL" id="BK032734">
    <property type="protein sequence ID" value="DAF57551.1"/>
    <property type="molecule type" value="Genomic_DNA"/>
</dbReference>
<organism evidence="1">
    <name type="scientific">Myoviridae sp. ctqfO1</name>
    <dbReference type="NCBI Taxonomy" id="2827710"/>
    <lineage>
        <taxon>Viruses</taxon>
        <taxon>Duplodnaviria</taxon>
        <taxon>Heunggongvirae</taxon>
        <taxon>Uroviricota</taxon>
        <taxon>Caudoviricetes</taxon>
    </lineage>
</organism>
<evidence type="ECO:0000313" key="1">
    <source>
        <dbReference type="EMBL" id="DAF57551.1"/>
    </source>
</evidence>
<sequence length="206" mass="23768">MEFETKCLETLDKIMAEIEELSSMSPEDDAEAESITGMIDSRKKWFATVCDAYITQEVSYNAKELLRIYTGYRVEDGANIMKHIVTNKDIFENCCNYALDRICKDVKDAGESFSMFQQVTDALQKYKGHRAPISGYIVDLIKKYSKSNYVGTEPVNLKLIENSIEFIENQQNRLYDILKKYEQGKELTTAEYVTLQECNPFWGYAT</sequence>
<name>A0A8S5T3L0_9CAUD</name>
<reference evidence="1" key="1">
    <citation type="journal article" date="2021" name="Proc. Natl. Acad. Sci. U.S.A.">
        <title>A Catalog of Tens of Thousands of Viruses from Human Metagenomes Reveals Hidden Associations with Chronic Diseases.</title>
        <authorList>
            <person name="Tisza M.J."/>
            <person name="Buck C.B."/>
        </authorList>
    </citation>
    <scope>NUCLEOTIDE SEQUENCE</scope>
    <source>
        <strain evidence="1">CtqfO1</strain>
    </source>
</reference>
<proteinExistence type="predicted"/>